<dbReference type="Proteomes" id="UP000016860">
    <property type="component" value="Unassembled WGS sequence"/>
</dbReference>
<name>U4R312_9FIRM</name>
<feature type="transmembrane region" description="Helical" evidence="1">
    <location>
        <begin position="7"/>
        <end position="24"/>
    </location>
</feature>
<proteinExistence type="predicted"/>
<keyword evidence="1" id="KW-0472">Membrane</keyword>
<gene>
    <name evidence="2" type="ORF">L323_08995</name>
</gene>
<dbReference type="AlphaFoldDB" id="U4R312"/>
<keyword evidence="1" id="KW-0812">Transmembrane</keyword>
<comment type="caution">
    <text evidence="2">The sequence shown here is derived from an EMBL/GenBank/DDBJ whole genome shotgun (WGS) entry which is preliminary data.</text>
</comment>
<protein>
    <submittedName>
        <fullName evidence="2">Uncharacterized protein</fullName>
    </submittedName>
</protein>
<dbReference type="PATRIC" id="fig|1330534.3.peg.1788"/>
<accession>U4R312</accession>
<evidence type="ECO:0000313" key="2">
    <source>
        <dbReference type="EMBL" id="EPR12114.1"/>
    </source>
</evidence>
<feature type="transmembrane region" description="Helical" evidence="1">
    <location>
        <begin position="44"/>
        <end position="61"/>
    </location>
</feature>
<organism evidence="2 3">
    <name type="scientific">Ruminiclostridium papyrosolvens C7</name>
    <dbReference type="NCBI Taxonomy" id="1330534"/>
    <lineage>
        <taxon>Bacteria</taxon>
        <taxon>Bacillati</taxon>
        <taxon>Bacillota</taxon>
        <taxon>Clostridia</taxon>
        <taxon>Eubacteriales</taxon>
        <taxon>Oscillospiraceae</taxon>
        <taxon>Ruminiclostridium</taxon>
    </lineage>
</organism>
<evidence type="ECO:0000313" key="3">
    <source>
        <dbReference type="Proteomes" id="UP000016860"/>
    </source>
</evidence>
<dbReference type="EMBL" id="ATAY01000030">
    <property type="protein sequence ID" value="EPR12114.1"/>
    <property type="molecule type" value="Genomic_DNA"/>
</dbReference>
<reference evidence="2 3" key="1">
    <citation type="journal article" date="2013" name="Genome Announc.">
        <title>Draft Genome Sequence of the Cellulolytic Bacterium Clostridium papyrosolvens C7 (ATCC 700395).</title>
        <authorList>
            <person name="Zepeda V."/>
            <person name="Dassa B."/>
            <person name="Borovok I."/>
            <person name="Lamed R."/>
            <person name="Bayer E.A."/>
            <person name="Cate J.H."/>
        </authorList>
    </citation>
    <scope>NUCLEOTIDE SEQUENCE [LARGE SCALE GENOMIC DNA]</scope>
    <source>
        <strain evidence="2 3">C7</strain>
    </source>
</reference>
<evidence type="ECO:0000256" key="1">
    <source>
        <dbReference type="SAM" id="Phobius"/>
    </source>
</evidence>
<sequence>MQNKNKLLIIRIILSVLLIMTLVLKRNDTCLKRAHFISDNVNTIIIILIAVVIIFGPYRFIRK</sequence>
<keyword evidence="1" id="KW-1133">Transmembrane helix</keyword>